<evidence type="ECO:0000256" key="1">
    <source>
        <dbReference type="SAM" id="MobiDB-lite"/>
    </source>
</evidence>
<dbReference type="Proteomes" id="UP000019377">
    <property type="component" value="Unassembled WGS sequence"/>
</dbReference>
<protein>
    <submittedName>
        <fullName evidence="2">Uncharacterized protein</fullName>
    </submittedName>
</protein>
<feature type="compositionally biased region" description="Polar residues" evidence="1">
    <location>
        <begin position="244"/>
        <end position="259"/>
    </location>
</feature>
<dbReference type="AlphaFoldDB" id="V5ED75"/>
<sequence>MQKLQDKVKGRLAAKGTPLPPTAPPSKAKLRASASLRGSLSRRGGKLGRNGSIKRSASSISTSESADRASAPAVSRADGPARETAVAQKSATPNTDPPAAKVRRTSVSIAQPPLADQLATQTSKSASPMPTRKSSPPKTIEEAIAKSVSPKPTVSKSSSPGNKSVHTPSSIEAALLSPTDTPTPSEAAASHAQTLSKSPVPPEGAVEAPTGQALPADLPAAGQMNAGSATTQQSTKVGADSLVQAAQSKDPTETSSAMA</sequence>
<organism evidence="2 3">
    <name type="scientific">Kalmanozyma brasiliensis (strain GHG001)</name>
    <name type="common">Yeast</name>
    <name type="synonym">Pseudozyma brasiliensis</name>
    <dbReference type="NCBI Taxonomy" id="1365824"/>
    <lineage>
        <taxon>Eukaryota</taxon>
        <taxon>Fungi</taxon>
        <taxon>Dikarya</taxon>
        <taxon>Basidiomycota</taxon>
        <taxon>Ustilaginomycotina</taxon>
        <taxon>Ustilaginomycetes</taxon>
        <taxon>Ustilaginales</taxon>
        <taxon>Ustilaginaceae</taxon>
        <taxon>Kalmanozyma</taxon>
    </lineage>
</organism>
<reference evidence="3" key="1">
    <citation type="journal article" date="2013" name="Genome Announc.">
        <title>Draft genome sequence of Pseudozyma brasiliensis sp. nov. strain GHG001, a high producer of endo-1,4-xylanase isolated from an insect pest of sugarcane.</title>
        <authorList>
            <person name="Oliveira J.V.D.C."/>
            <person name="dos Santos R.A.C."/>
            <person name="Borges T.A."/>
            <person name="Riano-Pachon D.M."/>
            <person name="Goldman G.H."/>
        </authorList>
    </citation>
    <scope>NUCLEOTIDE SEQUENCE [LARGE SCALE GENOMIC DNA]</scope>
    <source>
        <strain evidence="3">GHG001</strain>
    </source>
</reference>
<dbReference type="HOGENOM" id="CLU_1074101_0_0_1"/>
<proteinExistence type="predicted"/>
<gene>
    <name evidence="2" type="ORF">PSEUBRA_SCAF16g05261</name>
</gene>
<dbReference type="EMBL" id="KI545858">
    <property type="protein sequence ID" value="EST08436.1"/>
    <property type="molecule type" value="Genomic_DNA"/>
</dbReference>
<feature type="compositionally biased region" description="Low complexity" evidence="1">
    <location>
        <begin position="31"/>
        <end position="42"/>
    </location>
</feature>
<feature type="compositionally biased region" description="Polar residues" evidence="1">
    <location>
        <begin position="161"/>
        <end position="170"/>
    </location>
</feature>
<accession>V5ED75</accession>
<evidence type="ECO:0000313" key="3">
    <source>
        <dbReference type="Proteomes" id="UP000019377"/>
    </source>
</evidence>
<dbReference type="STRING" id="1365824.V5ED75"/>
<dbReference type="OrthoDB" id="2554955at2759"/>
<feature type="compositionally biased region" description="Low complexity" evidence="1">
    <location>
        <begin position="49"/>
        <end position="70"/>
    </location>
</feature>
<name>V5ED75_KALBG</name>
<feature type="region of interest" description="Disordered" evidence="1">
    <location>
        <begin position="1"/>
        <end position="259"/>
    </location>
</feature>
<dbReference type="GeneID" id="27417668"/>
<feature type="compositionally biased region" description="Low complexity" evidence="1">
    <location>
        <begin position="146"/>
        <end position="160"/>
    </location>
</feature>
<evidence type="ECO:0000313" key="2">
    <source>
        <dbReference type="EMBL" id="EST08436.1"/>
    </source>
</evidence>
<feature type="compositionally biased region" description="Polar residues" evidence="1">
    <location>
        <begin position="118"/>
        <end position="137"/>
    </location>
</feature>
<dbReference type="eggNOG" id="ENOG502QVK9">
    <property type="taxonomic scope" value="Eukaryota"/>
</dbReference>
<feature type="compositionally biased region" description="Polar residues" evidence="1">
    <location>
        <begin position="225"/>
        <end position="236"/>
    </location>
</feature>
<keyword evidence="3" id="KW-1185">Reference proteome</keyword>